<dbReference type="EMBL" id="SDIK01000037">
    <property type="protein sequence ID" value="TXJ62203.1"/>
    <property type="molecule type" value="Genomic_DNA"/>
</dbReference>
<sequence length="426" mass="50245">MRKFFLIFLLTYLTINSHAQMTGFSVHENLVKKDTSMLAAYTDSLLILRQKLFESSASISEEYKMSATEQARIFLPTTYYREVIDNLFSLYPNSEPESDKYLLEIYMKSPFLVRTTDRELHNQRATLVDVEKPIRHDVEIVEKEAPLPVEATSAPVKVMVLKPNFWTYKGDYSLQILQNYISGNWYQGGESNYSALTSVLMEANFNNKQKIKWDNRLELKFGLQSSKSDSLHNFKTTEDLFRVTSKFGVQANKRWYYATQLIAYSQFTHSYRSNDPSLYADFLAPFNLNLSLGMDYSVDWLKHKLKGNIHLAPIAYNMKYTRLKRLAMRLGLEEGRHIKHDFGSEFTLDLRWQLMEMLSWKTRLYGYTSYERSELEWENTFTFKFNKYISAQIFIYPRFDDGVVRDEKHGYWQLKEFASLGFLYSF</sequence>
<dbReference type="OrthoDB" id="1495718at2"/>
<protein>
    <submittedName>
        <fullName evidence="2">DUF3078 domain-containing protein</fullName>
    </submittedName>
</protein>
<evidence type="ECO:0000313" key="3">
    <source>
        <dbReference type="Proteomes" id="UP000321612"/>
    </source>
</evidence>
<evidence type="ECO:0000256" key="1">
    <source>
        <dbReference type="SAM" id="SignalP"/>
    </source>
</evidence>
<gene>
    <name evidence="2" type="ORF">ETF27_05670</name>
</gene>
<organism evidence="2 3">
    <name type="scientific">Prevotella brunnea</name>
    <dbReference type="NCBI Taxonomy" id="2508867"/>
    <lineage>
        <taxon>Bacteria</taxon>
        <taxon>Pseudomonadati</taxon>
        <taxon>Bacteroidota</taxon>
        <taxon>Bacteroidia</taxon>
        <taxon>Bacteroidales</taxon>
        <taxon>Prevotellaceae</taxon>
        <taxon>Prevotella</taxon>
    </lineage>
</organism>
<feature type="chain" id="PRO_5022814072" evidence="1">
    <location>
        <begin position="20"/>
        <end position="426"/>
    </location>
</feature>
<dbReference type="Pfam" id="PF11276">
    <property type="entry name" value="DUF3078"/>
    <property type="match status" value="1"/>
</dbReference>
<feature type="signal peptide" evidence="1">
    <location>
        <begin position="1"/>
        <end position="19"/>
    </location>
</feature>
<name>A0A5C8GJR3_9BACT</name>
<reference evidence="3" key="1">
    <citation type="submission" date="2019-05" db="EMBL/GenBank/DDBJ databases">
        <title>Prevotella brunnea sp. nov., isolated from a wound of a patient.</title>
        <authorList>
            <person name="Buhl M."/>
        </authorList>
    </citation>
    <scope>NUCLEOTIDE SEQUENCE [LARGE SCALE GENOMIC DNA]</scope>
    <source>
        <strain evidence="3">A2672</strain>
    </source>
</reference>
<evidence type="ECO:0000313" key="2">
    <source>
        <dbReference type="EMBL" id="TXJ62203.1"/>
    </source>
</evidence>
<dbReference type="InterPro" id="IPR021428">
    <property type="entry name" value="DUF3078"/>
</dbReference>
<accession>A0A5C8GJR3</accession>
<comment type="caution">
    <text evidence="2">The sequence shown here is derived from an EMBL/GenBank/DDBJ whole genome shotgun (WGS) entry which is preliminary data.</text>
</comment>
<proteinExistence type="predicted"/>
<keyword evidence="1" id="KW-0732">Signal</keyword>
<dbReference type="AlphaFoldDB" id="A0A5C8GJR3"/>
<dbReference type="Proteomes" id="UP000321612">
    <property type="component" value="Unassembled WGS sequence"/>
</dbReference>
<keyword evidence="3" id="KW-1185">Reference proteome</keyword>